<feature type="region of interest" description="Disordered" evidence="1">
    <location>
        <begin position="182"/>
        <end position="207"/>
    </location>
</feature>
<proteinExistence type="predicted"/>
<protein>
    <submittedName>
        <fullName evidence="2">Uncharacterized protein</fullName>
    </submittedName>
</protein>
<keyword evidence="3" id="KW-1185">Reference proteome</keyword>
<dbReference type="KEGG" id="eba:ebA6070"/>
<name>Q5NZC7_AROAE</name>
<evidence type="ECO:0000313" key="2">
    <source>
        <dbReference type="EMBL" id="CAI09587.1"/>
    </source>
</evidence>
<dbReference type="AlphaFoldDB" id="Q5NZC7"/>
<dbReference type="Proteomes" id="UP000006552">
    <property type="component" value="Chromosome"/>
</dbReference>
<accession>Q5NZC7</accession>
<organism evidence="2 3">
    <name type="scientific">Aromatoleum aromaticum (strain DSM 19018 / LMG 30748 / EbN1)</name>
    <name type="common">Azoarcus sp. (strain EbN1)</name>
    <dbReference type="NCBI Taxonomy" id="76114"/>
    <lineage>
        <taxon>Bacteria</taxon>
        <taxon>Pseudomonadati</taxon>
        <taxon>Pseudomonadota</taxon>
        <taxon>Betaproteobacteria</taxon>
        <taxon>Rhodocyclales</taxon>
        <taxon>Rhodocyclaceae</taxon>
        <taxon>Aromatoleum</taxon>
    </lineage>
</organism>
<dbReference type="EMBL" id="CR555306">
    <property type="protein sequence ID" value="CAI09587.1"/>
    <property type="molecule type" value="Genomic_DNA"/>
</dbReference>
<evidence type="ECO:0000256" key="1">
    <source>
        <dbReference type="SAM" id="MobiDB-lite"/>
    </source>
</evidence>
<dbReference type="HOGENOM" id="CLU_971976_0_0_4"/>
<evidence type="ECO:0000313" key="3">
    <source>
        <dbReference type="Proteomes" id="UP000006552"/>
    </source>
</evidence>
<gene>
    <name evidence="2" type="ORF">ebA6070</name>
</gene>
<sequence length="286" mass="31610">MHRFIAEDAGSGLREIGVGEQRHGAEVGAYRSLFESGGETQYIRLGFQGGDRKIVLLPAFGRLAAELRDRLRKEVDVGFVMTLELQRQVPHRRTQQPAAGAELVRGDRFVLRGERRVQDARVRGGIALARVRLGGEGRTAGEQRDRCGRQGRATVQETTAARDDQQGRVVDFHDGLRFLRSNDRSMRRATHQRGRKRKSGRGSRRRLAGFVQLPGIRIRAGTGKRTMCRCCRCAAATGQPGGGACSKASSRRRCTAATRRSQRAPSNEKNSSIVGPISRPIVSRSR</sequence>
<reference evidence="2 3" key="1">
    <citation type="journal article" date="2005" name="Arch. Microbiol.">
        <title>The genome sequence of an anaerobic aromatic-degrading denitrifying bacterium, strain EbN1.</title>
        <authorList>
            <person name="Rabus R."/>
            <person name="Kube M."/>
            <person name="Heider J."/>
            <person name="Beck A."/>
            <person name="Heitmann K."/>
            <person name="Widdel F."/>
            <person name="Reinhardt R."/>
        </authorList>
    </citation>
    <scope>NUCLEOTIDE SEQUENCE [LARGE SCALE GENOMIC DNA]</scope>
    <source>
        <strain evidence="2 3">EbN1</strain>
    </source>
</reference>
<feature type="region of interest" description="Disordered" evidence="1">
    <location>
        <begin position="256"/>
        <end position="286"/>
    </location>
</feature>
<feature type="compositionally biased region" description="Basic residues" evidence="1">
    <location>
        <begin position="187"/>
        <end position="207"/>
    </location>
</feature>